<reference evidence="2 3" key="1">
    <citation type="journal article" date="2019" name="Int. J. Syst. Evol. Microbiol.">
        <title>The Global Catalogue of Microorganisms (GCM) 10K type strain sequencing project: providing services to taxonomists for standard genome sequencing and annotation.</title>
        <authorList>
            <consortium name="The Broad Institute Genomics Platform"/>
            <consortium name="The Broad Institute Genome Sequencing Center for Infectious Disease"/>
            <person name="Wu L."/>
            <person name="Ma J."/>
        </authorList>
    </citation>
    <scope>NUCLEOTIDE SEQUENCE [LARGE SCALE GENOMIC DNA]</scope>
    <source>
        <strain evidence="2 3">JCM 15089</strain>
    </source>
</reference>
<feature type="transmembrane region" description="Helical" evidence="1">
    <location>
        <begin position="107"/>
        <end position="129"/>
    </location>
</feature>
<protein>
    <submittedName>
        <fullName evidence="2">DUF805 domain-containing protein</fullName>
    </submittedName>
</protein>
<dbReference type="EMBL" id="BAAADD010000011">
    <property type="protein sequence ID" value="GAA0585433.1"/>
    <property type="molecule type" value="Genomic_DNA"/>
</dbReference>
<dbReference type="Pfam" id="PF05656">
    <property type="entry name" value="DUF805"/>
    <property type="match status" value="1"/>
</dbReference>
<dbReference type="PANTHER" id="PTHR34980">
    <property type="entry name" value="INNER MEMBRANE PROTEIN-RELATED-RELATED"/>
    <property type="match status" value="1"/>
</dbReference>
<evidence type="ECO:0000313" key="3">
    <source>
        <dbReference type="Proteomes" id="UP001499951"/>
    </source>
</evidence>
<name>A0ABN1F954_9PROT</name>
<evidence type="ECO:0000256" key="1">
    <source>
        <dbReference type="SAM" id="Phobius"/>
    </source>
</evidence>
<proteinExistence type="predicted"/>
<gene>
    <name evidence="2" type="ORF">GCM10008942_37960</name>
</gene>
<feature type="transmembrane region" description="Helical" evidence="1">
    <location>
        <begin position="149"/>
        <end position="168"/>
    </location>
</feature>
<keyword evidence="1" id="KW-0472">Membrane</keyword>
<accession>A0ABN1F954</accession>
<sequence>MSARHYLFGFSGRINRAKIWLWVLFAIIAAIVAIVIACLGLDWSATIAALKAQHGQAVVDWSKVPKPACKGTVTLVAMIAVGLIYVAYLWSKLAVYSKRLHDRGRSAWWLVLYLGLPLVLMGYACYVTAAPCMMAGMAAMKHGSLPSLIAHWVSVLIGLWVFIDLFCLKGTKGANKYGADPLEPNWCDPEKPAKGCVPKPE</sequence>
<dbReference type="InterPro" id="IPR008523">
    <property type="entry name" value="DUF805"/>
</dbReference>
<feature type="transmembrane region" description="Helical" evidence="1">
    <location>
        <begin position="73"/>
        <end position="95"/>
    </location>
</feature>
<feature type="transmembrane region" description="Helical" evidence="1">
    <location>
        <begin position="20"/>
        <end position="43"/>
    </location>
</feature>
<comment type="caution">
    <text evidence="2">The sequence shown here is derived from an EMBL/GenBank/DDBJ whole genome shotgun (WGS) entry which is preliminary data.</text>
</comment>
<keyword evidence="1" id="KW-0812">Transmembrane</keyword>
<dbReference type="PANTHER" id="PTHR34980:SF3">
    <property type="entry name" value="BLR8105 PROTEIN"/>
    <property type="match status" value="1"/>
</dbReference>
<organism evidence="2 3">
    <name type="scientific">Rhizomicrobium electricum</name>
    <dbReference type="NCBI Taxonomy" id="480070"/>
    <lineage>
        <taxon>Bacteria</taxon>
        <taxon>Pseudomonadati</taxon>
        <taxon>Pseudomonadota</taxon>
        <taxon>Alphaproteobacteria</taxon>
        <taxon>Micropepsales</taxon>
        <taxon>Micropepsaceae</taxon>
        <taxon>Rhizomicrobium</taxon>
    </lineage>
</organism>
<dbReference type="Proteomes" id="UP001499951">
    <property type="component" value="Unassembled WGS sequence"/>
</dbReference>
<keyword evidence="1" id="KW-1133">Transmembrane helix</keyword>
<evidence type="ECO:0000313" key="2">
    <source>
        <dbReference type="EMBL" id="GAA0585433.1"/>
    </source>
</evidence>
<keyword evidence="3" id="KW-1185">Reference proteome</keyword>
<dbReference type="RefSeq" id="WP_166929325.1">
    <property type="nucleotide sequence ID" value="NZ_BAAADD010000011.1"/>
</dbReference>